<proteinExistence type="predicted"/>
<gene>
    <name evidence="2" type="ORF">KIV56_12855</name>
</gene>
<dbReference type="Proteomes" id="UP001212421">
    <property type="component" value="Chromosome"/>
</dbReference>
<keyword evidence="1" id="KW-0812">Transmembrane</keyword>
<protein>
    <recommendedName>
        <fullName evidence="4">Pyrrolo-quinoline quinone</fullName>
    </recommendedName>
</protein>
<sequence>MLIEAVVSAPARRRTHRVRVLVGIIMLAVLTGGGTTALALAGGALFKPAQPASSSTPAPAVPTATTTAVPIAPTSVPSPTPAVATLPIAPHDVTSAPSGASWSIQLPGSSESCVQHTSYSIADGYALFQAGPKEASGDELSPGVGPDPCDMSDDGVTLTLVDTATGSQVWSRSWSWNGFANRYAGVVPVILGTSGRILVRTVGPELPSEVLDLVSGSTVGSLALDTGESIRSAQAVAGDSGEVIATIETLDSSLNTAGPSRVARFDPRDASHPVWSTVVDGSEIGAQVVTNGFSYTSLHYSPTWQTAPPPGQTPYVNPLLNLSTGEISSRPEALYYDFFTGYTIRPGGYDTTGYPLTLTGLDDDGNQIWTRSVPAASSVVEVTTPLVRPGSSDQIGVVGGSDRVGDGQFLVVSPDSVTLVDGLTNDTIWTTGLTGCALDHKPYSFFDALRTEGATLIVTATPGRACRFDATTGAVLASLPPSYWPRTGTVATYDLRDGTGTATNMQTGATEWSVPSDADAWFFAGGYLVAQTGNTIVGLG</sequence>
<evidence type="ECO:0008006" key="4">
    <source>
        <dbReference type="Google" id="ProtNLM"/>
    </source>
</evidence>
<dbReference type="EMBL" id="CP075584">
    <property type="protein sequence ID" value="WBM79310.1"/>
    <property type="molecule type" value="Genomic_DNA"/>
</dbReference>
<evidence type="ECO:0000313" key="3">
    <source>
        <dbReference type="Proteomes" id="UP001212421"/>
    </source>
</evidence>
<keyword evidence="1" id="KW-0472">Membrane</keyword>
<organism evidence="2 3">
    <name type="scientific">Cryobacterium breve</name>
    <dbReference type="NCBI Taxonomy" id="1259258"/>
    <lineage>
        <taxon>Bacteria</taxon>
        <taxon>Bacillati</taxon>
        <taxon>Actinomycetota</taxon>
        <taxon>Actinomycetes</taxon>
        <taxon>Micrococcales</taxon>
        <taxon>Microbacteriaceae</taxon>
        <taxon>Cryobacterium</taxon>
    </lineage>
</organism>
<keyword evidence="3" id="KW-1185">Reference proteome</keyword>
<evidence type="ECO:0000313" key="2">
    <source>
        <dbReference type="EMBL" id="WBM79310.1"/>
    </source>
</evidence>
<evidence type="ECO:0000256" key="1">
    <source>
        <dbReference type="SAM" id="Phobius"/>
    </source>
</evidence>
<name>A0ABY7NCL5_9MICO</name>
<accession>A0ABY7NCL5</accession>
<keyword evidence="1" id="KW-1133">Transmembrane helix</keyword>
<feature type="transmembrane region" description="Helical" evidence="1">
    <location>
        <begin position="20"/>
        <end position="46"/>
    </location>
</feature>
<dbReference type="RefSeq" id="WP_281533842.1">
    <property type="nucleotide sequence ID" value="NZ_CP075584.1"/>
</dbReference>
<reference evidence="2 3" key="1">
    <citation type="submission" date="2021-05" db="EMBL/GenBank/DDBJ databases">
        <authorList>
            <person name="Kumar R."/>
            <person name="Kumar A."/>
            <person name="Mukhia S."/>
        </authorList>
    </citation>
    <scope>NUCLEOTIDE SEQUENCE [LARGE SCALE GENOMIC DNA]</scope>
    <source>
        <strain evidence="2 3">ERMR7:08</strain>
    </source>
</reference>